<feature type="region of interest" description="Disordered" evidence="6">
    <location>
        <begin position="49"/>
        <end position="88"/>
    </location>
</feature>
<protein>
    <submittedName>
        <fullName evidence="9">C-type cytochrome biogenesis protein CcsB</fullName>
    </submittedName>
</protein>
<dbReference type="GO" id="GO:0020037">
    <property type="term" value="F:heme binding"/>
    <property type="evidence" value="ECO:0007669"/>
    <property type="project" value="InterPro"/>
</dbReference>
<feature type="transmembrane region" description="Helical" evidence="7">
    <location>
        <begin position="259"/>
        <end position="279"/>
    </location>
</feature>
<dbReference type="RefSeq" id="WP_162450375.1">
    <property type="nucleotide sequence ID" value="NZ_WLZY01000003.1"/>
</dbReference>
<evidence type="ECO:0000256" key="7">
    <source>
        <dbReference type="SAM" id="Phobius"/>
    </source>
</evidence>
<comment type="caution">
    <text evidence="9">The sequence shown here is derived from an EMBL/GenBank/DDBJ whole genome shotgun (WGS) entry which is preliminary data.</text>
</comment>
<dbReference type="InterPro" id="IPR017562">
    <property type="entry name" value="Cyt_c_biogenesis_CcsA"/>
</dbReference>
<comment type="subcellular location">
    <subcellularLocation>
        <location evidence="1">Membrane</location>
        <topology evidence="1">Multi-pass membrane protein</topology>
    </subcellularLocation>
</comment>
<accession>A0A7K3M314</accession>
<keyword evidence="2 7" id="KW-0812">Transmembrane</keyword>
<feature type="transmembrane region" description="Helical" evidence="7">
    <location>
        <begin position="12"/>
        <end position="30"/>
    </location>
</feature>
<dbReference type="InterPro" id="IPR045062">
    <property type="entry name" value="Cyt_c_biogenesis_CcsA/CcmC"/>
</dbReference>
<dbReference type="PANTHER" id="PTHR30071">
    <property type="entry name" value="HEME EXPORTER PROTEIN C"/>
    <property type="match status" value="1"/>
</dbReference>
<feature type="compositionally biased region" description="Low complexity" evidence="6">
    <location>
        <begin position="75"/>
        <end position="88"/>
    </location>
</feature>
<evidence type="ECO:0000256" key="4">
    <source>
        <dbReference type="ARBA" id="ARBA00022989"/>
    </source>
</evidence>
<evidence type="ECO:0000256" key="5">
    <source>
        <dbReference type="ARBA" id="ARBA00023136"/>
    </source>
</evidence>
<feature type="transmembrane region" description="Helical" evidence="7">
    <location>
        <begin position="167"/>
        <end position="189"/>
    </location>
</feature>
<name>A0A7K3M314_9ACTN</name>
<evidence type="ECO:0000256" key="6">
    <source>
        <dbReference type="SAM" id="MobiDB-lite"/>
    </source>
</evidence>
<keyword evidence="3" id="KW-0201">Cytochrome c-type biogenesis</keyword>
<evidence type="ECO:0000256" key="3">
    <source>
        <dbReference type="ARBA" id="ARBA00022748"/>
    </source>
</evidence>
<dbReference type="AlphaFoldDB" id="A0A7K3M314"/>
<dbReference type="Proteomes" id="UP000460435">
    <property type="component" value="Unassembled WGS sequence"/>
</dbReference>
<gene>
    <name evidence="9" type="primary">ccsB</name>
    <name evidence="9" type="ORF">F7O44_11520</name>
</gene>
<keyword evidence="10" id="KW-1185">Reference proteome</keyword>
<dbReference type="PANTHER" id="PTHR30071:SF1">
    <property type="entry name" value="CYTOCHROME B_B6 PROTEIN-RELATED"/>
    <property type="match status" value="1"/>
</dbReference>
<organism evidence="9 10">
    <name type="scientific">Phytoactinopolyspora mesophila</name>
    <dbReference type="NCBI Taxonomy" id="2650750"/>
    <lineage>
        <taxon>Bacteria</taxon>
        <taxon>Bacillati</taxon>
        <taxon>Actinomycetota</taxon>
        <taxon>Actinomycetes</taxon>
        <taxon>Jiangellales</taxon>
        <taxon>Jiangellaceae</taxon>
        <taxon>Phytoactinopolyspora</taxon>
    </lineage>
</organism>
<reference evidence="9 10" key="1">
    <citation type="submission" date="2019-11" db="EMBL/GenBank/DDBJ databases">
        <authorList>
            <person name="Li X.-J."/>
            <person name="Feng X.-M."/>
        </authorList>
    </citation>
    <scope>NUCLEOTIDE SEQUENCE [LARGE SCALE GENOMIC DNA]</scope>
    <source>
        <strain evidence="9 10">XMNu-373</strain>
    </source>
</reference>
<keyword evidence="4 7" id="KW-1133">Transmembrane helix</keyword>
<feature type="domain" description="Cytochrome c assembly protein" evidence="8">
    <location>
        <begin position="138"/>
        <end position="346"/>
    </location>
</feature>
<evidence type="ECO:0000256" key="1">
    <source>
        <dbReference type="ARBA" id="ARBA00004141"/>
    </source>
</evidence>
<dbReference type="EMBL" id="WLZY01000003">
    <property type="protein sequence ID" value="NDL57703.1"/>
    <property type="molecule type" value="Genomic_DNA"/>
</dbReference>
<feature type="transmembrane region" description="Helical" evidence="7">
    <location>
        <begin position="294"/>
        <end position="313"/>
    </location>
</feature>
<feature type="transmembrane region" description="Helical" evidence="7">
    <location>
        <begin position="201"/>
        <end position="226"/>
    </location>
</feature>
<sequence>MDLDSIAEWSRYVVTCALIAYLASWLVFASEAGLRGRIRRENAQRAADRNTELAAVATTDSGRGAAGDGPGVGSQGPDSPGQANAADGGASGSNDLTGYLSDQADLKGRLGQAFLVLATGVLAVGVTMRAVGTGRAPWGNMYEFSITAALLASIVFLVMSRTAPGRAVAGWVVLFVFITLGLAVTVLYVPPGPLVPALRSYWLVIHVGLTVIAFALFTVAAAIGALQIAAQRAERRGRPGRITASLPESSVLDRLGYRLIAIGFPLWTIGPLILGAIWAEVSWGRYWGWDPKEVWALITWLVYAAYLHARATAGWKGSKASVVGLVGFATAMFSYFGVNIFFEGLHSYGGL</sequence>
<dbReference type="GO" id="GO:0005886">
    <property type="term" value="C:plasma membrane"/>
    <property type="evidence" value="ECO:0007669"/>
    <property type="project" value="TreeGrafter"/>
</dbReference>
<evidence type="ECO:0000313" key="10">
    <source>
        <dbReference type="Proteomes" id="UP000460435"/>
    </source>
</evidence>
<feature type="compositionally biased region" description="Gly residues" evidence="6">
    <location>
        <begin position="64"/>
        <end position="74"/>
    </location>
</feature>
<feature type="transmembrane region" description="Helical" evidence="7">
    <location>
        <begin position="144"/>
        <end position="160"/>
    </location>
</feature>
<evidence type="ECO:0000256" key="2">
    <source>
        <dbReference type="ARBA" id="ARBA00022692"/>
    </source>
</evidence>
<feature type="transmembrane region" description="Helical" evidence="7">
    <location>
        <begin position="113"/>
        <end position="132"/>
    </location>
</feature>
<keyword evidence="5 7" id="KW-0472">Membrane</keyword>
<evidence type="ECO:0000259" key="8">
    <source>
        <dbReference type="Pfam" id="PF01578"/>
    </source>
</evidence>
<dbReference type="Pfam" id="PF01578">
    <property type="entry name" value="Cytochrom_C_asm"/>
    <property type="match status" value="1"/>
</dbReference>
<feature type="transmembrane region" description="Helical" evidence="7">
    <location>
        <begin position="320"/>
        <end position="342"/>
    </location>
</feature>
<proteinExistence type="predicted"/>
<dbReference type="InterPro" id="IPR002541">
    <property type="entry name" value="Cyt_c_assembly"/>
</dbReference>
<dbReference type="NCBIfam" id="TIGR03144">
    <property type="entry name" value="cytochr_II_ccsB"/>
    <property type="match status" value="1"/>
</dbReference>
<dbReference type="GO" id="GO:0017004">
    <property type="term" value="P:cytochrome complex assembly"/>
    <property type="evidence" value="ECO:0007669"/>
    <property type="project" value="UniProtKB-KW"/>
</dbReference>
<evidence type="ECO:0000313" key="9">
    <source>
        <dbReference type="EMBL" id="NDL57703.1"/>
    </source>
</evidence>